<dbReference type="InParanoid" id="A0A540VMA7"/>
<dbReference type="InterPro" id="IPR009057">
    <property type="entry name" value="Homeodomain-like_sf"/>
</dbReference>
<dbReference type="GO" id="GO:0003700">
    <property type="term" value="F:DNA-binding transcription factor activity"/>
    <property type="evidence" value="ECO:0007669"/>
    <property type="project" value="InterPro"/>
</dbReference>
<dbReference type="PROSITE" id="PS01124">
    <property type="entry name" value="HTH_ARAC_FAMILY_2"/>
    <property type="match status" value="1"/>
</dbReference>
<keyword evidence="1" id="KW-0805">Transcription regulation</keyword>
<evidence type="ECO:0000256" key="3">
    <source>
        <dbReference type="ARBA" id="ARBA00023163"/>
    </source>
</evidence>
<gene>
    <name evidence="5" type="ORF">FKZ61_00415</name>
</gene>
<evidence type="ECO:0000259" key="4">
    <source>
        <dbReference type="PROSITE" id="PS01124"/>
    </source>
</evidence>
<dbReference type="EMBL" id="VIGC01000001">
    <property type="protein sequence ID" value="TQE97878.1"/>
    <property type="molecule type" value="Genomic_DNA"/>
</dbReference>
<evidence type="ECO:0000313" key="6">
    <source>
        <dbReference type="Proteomes" id="UP000317371"/>
    </source>
</evidence>
<dbReference type="Pfam" id="PF12833">
    <property type="entry name" value="HTH_18"/>
    <property type="match status" value="1"/>
</dbReference>
<proteinExistence type="predicted"/>
<dbReference type="Gene3D" id="1.10.10.60">
    <property type="entry name" value="Homeodomain-like"/>
    <property type="match status" value="1"/>
</dbReference>
<dbReference type="SUPFAM" id="SSF46689">
    <property type="entry name" value="Homeodomain-like"/>
    <property type="match status" value="1"/>
</dbReference>
<keyword evidence="3" id="KW-0804">Transcription</keyword>
<dbReference type="GO" id="GO:0043565">
    <property type="term" value="F:sequence-specific DNA binding"/>
    <property type="evidence" value="ECO:0007669"/>
    <property type="project" value="InterPro"/>
</dbReference>
<dbReference type="PANTHER" id="PTHR43280">
    <property type="entry name" value="ARAC-FAMILY TRANSCRIPTIONAL REGULATOR"/>
    <property type="match status" value="1"/>
</dbReference>
<evidence type="ECO:0000256" key="2">
    <source>
        <dbReference type="ARBA" id="ARBA00023125"/>
    </source>
</evidence>
<dbReference type="PANTHER" id="PTHR43280:SF27">
    <property type="entry name" value="TRANSCRIPTIONAL REGULATOR MTLR"/>
    <property type="match status" value="1"/>
</dbReference>
<dbReference type="SMART" id="SM00342">
    <property type="entry name" value="HTH_ARAC"/>
    <property type="match status" value="1"/>
</dbReference>
<dbReference type="Proteomes" id="UP000317371">
    <property type="component" value="Unassembled WGS sequence"/>
</dbReference>
<dbReference type="PRINTS" id="PR00032">
    <property type="entry name" value="HTHARAC"/>
</dbReference>
<dbReference type="InterPro" id="IPR018060">
    <property type="entry name" value="HTH_AraC"/>
</dbReference>
<protein>
    <submittedName>
        <fullName evidence="5">Helix-turn-helix transcriptional regulator</fullName>
    </submittedName>
</protein>
<dbReference type="InterPro" id="IPR020449">
    <property type="entry name" value="Tscrpt_reg_AraC-type_HTH"/>
</dbReference>
<organism evidence="5 6">
    <name type="scientific">Litorilinea aerophila</name>
    <dbReference type="NCBI Taxonomy" id="1204385"/>
    <lineage>
        <taxon>Bacteria</taxon>
        <taxon>Bacillati</taxon>
        <taxon>Chloroflexota</taxon>
        <taxon>Caldilineae</taxon>
        <taxon>Caldilineales</taxon>
        <taxon>Caldilineaceae</taxon>
        <taxon>Litorilinea</taxon>
    </lineage>
</organism>
<sequence length="162" mass="18262">MSISAKWVSANSGTARMSYISLRVKPMEPAPIMAIFMGQNSFAWAWRRPPWRTPGSGLNVDGTPSAYHIFRRYLHMTILDYLTPYRVAHAQRPPITTHLSVLEIVLACGFASSSRFYAAFKKICGRSPRAYRQEHDALPEGQLVALLNSLDERRRPGEPGRS</sequence>
<name>A0A540VMA7_9CHLR</name>
<comment type="caution">
    <text evidence="5">The sequence shown here is derived from an EMBL/GenBank/DDBJ whole genome shotgun (WGS) entry which is preliminary data.</text>
</comment>
<dbReference type="AlphaFoldDB" id="A0A540VMA7"/>
<feature type="domain" description="HTH araC/xylS-type" evidence="4">
    <location>
        <begin position="70"/>
        <end position="134"/>
    </location>
</feature>
<evidence type="ECO:0000256" key="1">
    <source>
        <dbReference type="ARBA" id="ARBA00023015"/>
    </source>
</evidence>
<accession>A0A540VMA7</accession>
<dbReference type="OrthoDB" id="345413at2"/>
<evidence type="ECO:0000313" key="5">
    <source>
        <dbReference type="EMBL" id="TQE97878.1"/>
    </source>
</evidence>
<keyword evidence="6" id="KW-1185">Reference proteome</keyword>
<reference evidence="5 6" key="1">
    <citation type="submission" date="2019-06" db="EMBL/GenBank/DDBJ databases">
        <title>Genome sequence of Litorilinea aerophila BAA-2444.</title>
        <authorList>
            <person name="Maclea K.S."/>
            <person name="Maurais E.G."/>
            <person name="Iannazzi L.C."/>
        </authorList>
    </citation>
    <scope>NUCLEOTIDE SEQUENCE [LARGE SCALE GENOMIC DNA]</scope>
    <source>
        <strain evidence="5 6">ATCC BAA-2444</strain>
    </source>
</reference>
<keyword evidence="2" id="KW-0238">DNA-binding</keyword>